<dbReference type="PIRSF" id="PIRSF026631">
    <property type="entry name" value="UCP026631"/>
    <property type="match status" value="1"/>
</dbReference>
<dbReference type="PANTHER" id="PTHR34473">
    <property type="entry name" value="UPF0699 TRANSMEMBRANE PROTEIN YDBS"/>
    <property type="match status" value="1"/>
</dbReference>
<dbReference type="AlphaFoldDB" id="A0A161RGC1"/>
<dbReference type="InterPro" id="IPR005182">
    <property type="entry name" value="YdbS-like_PH"/>
</dbReference>
<keyword evidence="1" id="KW-0472">Membrane</keyword>
<protein>
    <recommendedName>
        <fullName evidence="2">YdbS-like PH domain-containing protein</fullName>
    </recommendedName>
</protein>
<feature type="domain" description="YdbS-like PH" evidence="2">
    <location>
        <begin position="416"/>
        <end position="495"/>
    </location>
</feature>
<feature type="transmembrane region" description="Helical" evidence="1">
    <location>
        <begin position="50"/>
        <end position="68"/>
    </location>
</feature>
<feature type="transmembrane region" description="Helical" evidence="1">
    <location>
        <begin position="21"/>
        <end position="38"/>
    </location>
</feature>
<proteinExistence type="predicted"/>
<organism evidence="3 4">
    <name type="scientific">Bhargavaea cecembensis</name>
    <dbReference type="NCBI Taxonomy" id="394098"/>
    <lineage>
        <taxon>Bacteria</taxon>
        <taxon>Bacillati</taxon>
        <taxon>Bacillota</taxon>
        <taxon>Bacilli</taxon>
        <taxon>Bacillales</taxon>
        <taxon>Caryophanaceae</taxon>
        <taxon>Bhargavaea</taxon>
    </lineage>
</organism>
<dbReference type="InterPro" id="IPR014529">
    <property type="entry name" value="UCP026631"/>
</dbReference>
<keyword evidence="1" id="KW-0812">Transmembrane</keyword>
<dbReference type="EMBL" id="LQNT01000011">
    <property type="protein sequence ID" value="KZE36978.1"/>
    <property type="molecule type" value="Genomic_DNA"/>
</dbReference>
<gene>
    <name evidence="3" type="ORF">AV656_10350</name>
</gene>
<keyword evidence="1" id="KW-1133">Transmembrane helix</keyword>
<dbReference type="Proteomes" id="UP000076490">
    <property type="component" value="Unassembled WGS sequence"/>
</dbReference>
<feature type="transmembrane region" description="Helical" evidence="1">
    <location>
        <begin position="198"/>
        <end position="219"/>
    </location>
</feature>
<feature type="domain" description="YdbS-like PH" evidence="2">
    <location>
        <begin position="271"/>
        <end position="345"/>
    </location>
</feature>
<name>A0A161RGC1_9BACL</name>
<evidence type="ECO:0000313" key="4">
    <source>
        <dbReference type="Proteomes" id="UP000076490"/>
    </source>
</evidence>
<reference evidence="3 4" key="1">
    <citation type="submission" date="2016-01" db="EMBL/GenBank/DDBJ databases">
        <title>Whole genome sequencing of Bhargavaea cecembensis T14.</title>
        <authorList>
            <person name="Hong K.W."/>
        </authorList>
    </citation>
    <scope>NUCLEOTIDE SEQUENCE [LARGE SCALE GENOMIC DNA]</scope>
    <source>
        <strain evidence="3 4">T14</strain>
    </source>
</reference>
<dbReference type="PANTHER" id="PTHR34473:SF2">
    <property type="entry name" value="UPF0699 TRANSMEMBRANE PROTEIN YDBT"/>
    <property type="match status" value="1"/>
</dbReference>
<comment type="caution">
    <text evidence="3">The sequence shown here is derived from an EMBL/GenBank/DDBJ whole genome shotgun (WGS) entry which is preliminary data.</text>
</comment>
<feature type="domain" description="YdbS-like PH" evidence="2">
    <location>
        <begin position="70"/>
        <end position="149"/>
    </location>
</feature>
<evidence type="ECO:0000259" key="2">
    <source>
        <dbReference type="Pfam" id="PF03703"/>
    </source>
</evidence>
<evidence type="ECO:0000313" key="3">
    <source>
        <dbReference type="EMBL" id="KZE36978.1"/>
    </source>
</evidence>
<accession>A0A161RGC1</accession>
<evidence type="ECO:0000256" key="1">
    <source>
        <dbReference type="SAM" id="Phobius"/>
    </source>
</evidence>
<dbReference type="Pfam" id="PF03703">
    <property type="entry name" value="bPH_2"/>
    <property type="match status" value="3"/>
</dbReference>
<dbReference type="OrthoDB" id="2195155at2"/>
<feature type="transmembrane region" description="Helical" evidence="1">
    <location>
        <begin position="373"/>
        <end position="392"/>
    </location>
</feature>
<sequence length="516" mass="58216">MMSEKNRLHWVTAVIELLKTLKEAIIPLLVIVVANGIGRERSGNFWLDNLTILIFGAFVVFTAVAGFIKWKRFVYWFEDGELRIEHGLFVKKKRYIPFERIQSVDYTEGIFHRPFGLVKVKIETAGNSSVLEGSEADLTAVTRAEADRVSSVISEAKRRRRNGMQEVQEDGTEAVAVIPAEEPEDEAKTLFRMGRKEIFLLATFSGRIGIIFSGIAIFLSQFADILPFDVIYDEVVAFIRFGVFMVAAVVLVLMLVGWVLSVAWTYLGFYGFTVSFDGDDLFISRGLLEKKRVTVPLKRIQAVRVSENPFQKLFGYVSVKVHSAGGSAKEGGAAIGLFPLVSKHEVNGMLAELFPEIETSVELNPIPERSRPFYYRLHFFWVLPLVAAAGYFLFPYGLFAMLIIPVIILAGLWQHRSAGWAVTGRQLTVRWREFTLHTVYVFRKRVQSLQERQTIFQKRRNVATVTAAFKSGAMPSEAPIRHIDEADADSLMDWYDPQKRSKDSVAPEGTPAPQGE</sequence>
<feature type="transmembrane region" description="Helical" evidence="1">
    <location>
        <begin position="239"/>
        <end position="267"/>
    </location>
</feature>